<feature type="domain" description="60S ribosomal export protein NMD3 SH3" evidence="10">
    <location>
        <begin position="254"/>
        <end position="297"/>
    </location>
</feature>
<proteinExistence type="inferred from homology"/>
<evidence type="ECO:0000256" key="1">
    <source>
        <dbReference type="ARBA" id="ARBA00009794"/>
    </source>
</evidence>
<dbReference type="EMBL" id="JBJQOH010000007">
    <property type="protein sequence ID" value="KAL3679426.1"/>
    <property type="molecule type" value="Genomic_DNA"/>
</dbReference>
<dbReference type="Pfam" id="PF04981">
    <property type="entry name" value="NMD3"/>
    <property type="match status" value="1"/>
</dbReference>
<dbReference type="Pfam" id="PF21192">
    <property type="entry name" value="OB_NMD3"/>
    <property type="match status" value="1"/>
</dbReference>
<dbReference type="GO" id="GO:0015031">
    <property type="term" value="P:protein transport"/>
    <property type="evidence" value="ECO:0007669"/>
    <property type="project" value="UniProtKB-KW"/>
</dbReference>
<comment type="subcellular location">
    <subcellularLocation>
        <location evidence="7">Cytoplasm</location>
    </subcellularLocation>
    <subcellularLocation>
        <location evidence="7">Nucleus</location>
    </subcellularLocation>
</comment>
<evidence type="ECO:0000256" key="3">
    <source>
        <dbReference type="ARBA" id="ARBA00022448"/>
    </source>
</evidence>
<keyword evidence="5 7" id="KW-0653">Protein transport</keyword>
<comment type="caution">
    <text evidence="11">The sequence shown here is derived from an EMBL/GenBank/DDBJ whole genome shotgun (WGS) entry which is preliminary data.</text>
</comment>
<keyword evidence="3 7" id="KW-0813">Transport</keyword>
<dbReference type="PANTHER" id="PTHR12746">
    <property type="entry name" value="NONSENSE-MEDIATED MRNA DECAY PROTEIN 3"/>
    <property type="match status" value="1"/>
</dbReference>
<comment type="similarity">
    <text evidence="1 7">Belongs to the NMD3 family.</text>
</comment>
<dbReference type="GO" id="GO:0005737">
    <property type="term" value="C:cytoplasm"/>
    <property type="evidence" value="ECO:0007669"/>
    <property type="project" value="UniProtKB-SubCell"/>
</dbReference>
<dbReference type="AlphaFoldDB" id="A0ABD3GLE7"/>
<evidence type="ECO:0000256" key="4">
    <source>
        <dbReference type="ARBA" id="ARBA00022490"/>
    </source>
</evidence>
<dbReference type="InterPro" id="IPR039768">
    <property type="entry name" value="Nmd3"/>
</dbReference>
<dbReference type="PANTHER" id="PTHR12746:SF2">
    <property type="entry name" value="60S RIBOSOMAL EXPORT PROTEIN NMD3"/>
    <property type="match status" value="1"/>
</dbReference>
<evidence type="ECO:0000313" key="11">
    <source>
        <dbReference type="EMBL" id="KAL3679426.1"/>
    </source>
</evidence>
<keyword evidence="4 7" id="KW-0963">Cytoplasm</keyword>
<protein>
    <recommendedName>
        <fullName evidence="2 7">60S ribosomal export protein NMD3</fullName>
    </recommendedName>
</protein>
<evidence type="ECO:0000259" key="9">
    <source>
        <dbReference type="Pfam" id="PF21192"/>
    </source>
</evidence>
<feature type="domain" description="60S ribosomal export protein NMD3 OB-fold" evidence="9">
    <location>
        <begin position="318"/>
        <end position="406"/>
    </location>
</feature>
<dbReference type="InterPro" id="IPR007064">
    <property type="entry name" value="Nmd3_N"/>
</dbReference>
<dbReference type="InterPro" id="IPR048898">
    <property type="entry name" value="OB_NMD3"/>
</dbReference>
<dbReference type="Proteomes" id="UP001633002">
    <property type="component" value="Unassembled WGS sequence"/>
</dbReference>
<evidence type="ECO:0000256" key="7">
    <source>
        <dbReference type="RuleBase" id="RU364108"/>
    </source>
</evidence>
<evidence type="ECO:0000256" key="2">
    <source>
        <dbReference type="ARBA" id="ARBA00017035"/>
    </source>
</evidence>
<evidence type="ECO:0000256" key="6">
    <source>
        <dbReference type="ARBA" id="ARBA00023242"/>
    </source>
</evidence>
<dbReference type="GO" id="GO:0005634">
    <property type="term" value="C:nucleus"/>
    <property type="evidence" value="ECO:0007669"/>
    <property type="project" value="UniProtKB-SubCell"/>
</dbReference>
<keyword evidence="12" id="KW-1185">Reference proteome</keyword>
<accession>A0ABD3GLE7</accession>
<keyword evidence="6 7" id="KW-0539">Nucleus</keyword>
<dbReference type="InterPro" id="IPR048899">
    <property type="entry name" value="NMD_SH3"/>
</dbReference>
<comment type="function">
    <text evidence="7">Acts as an adapter for the XPO1/CRM1-mediated export of the 60S ribosomal subunit.</text>
</comment>
<dbReference type="Pfam" id="PF21193">
    <property type="entry name" value="NMD_SH3"/>
    <property type="match status" value="1"/>
</dbReference>
<reference evidence="11 12" key="1">
    <citation type="submission" date="2024-09" db="EMBL/GenBank/DDBJ databases">
        <title>Chromosome-scale assembly of Riccia sorocarpa.</title>
        <authorList>
            <person name="Paukszto L."/>
        </authorList>
    </citation>
    <scope>NUCLEOTIDE SEQUENCE [LARGE SCALE GENOMIC DNA]</scope>
    <source>
        <strain evidence="11">LP-2024</strain>
        <tissue evidence="11">Aerial parts of the thallus</tissue>
    </source>
</reference>
<feature type="domain" description="Nmd3 N-terminal" evidence="8">
    <location>
        <begin position="22"/>
        <end position="251"/>
    </location>
</feature>
<evidence type="ECO:0000313" key="12">
    <source>
        <dbReference type="Proteomes" id="UP001633002"/>
    </source>
</evidence>
<evidence type="ECO:0000259" key="8">
    <source>
        <dbReference type="Pfam" id="PF04981"/>
    </source>
</evidence>
<evidence type="ECO:0000256" key="5">
    <source>
        <dbReference type="ARBA" id="ARBA00022927"/>
    </source>
</evidence>
<evidence type="ECO:0000259" key="10">
    <source>
        <dbReference type="Pfam" id="PF21193"/>
    </source>
</evidence>
<organism evidence="11 12">
    <name type="scientific">Riccia sorocarpa</name>
    <dbReference type="NCBI Taxonomy" id="122646"/>
    <lineage>
        <taxon>Eukaryota</taxon>
        <taxon>Viridiplantae</taxon>
        <taxon>Streptophyta</taxon>
        <taxon>Embryophyta</taxon>
        <taxon>Marchantiophyta</taxon>
        <taxon>Marchantiopsida</taxon>
        <taxon>Marchantiidae</taxon>
        <taxon>Marchantiales</taxon>
        <taxon>Ricciaceae</taxon>
        <taxon>Riccia</taxon>
    </lineage>
</organism>
<name>A0ABD3GLE7_9MARC</name>
<gene>
    <name evidence="11" type="ORF">R1sor_022382</name>
</gene>
<sequence>MGDGMAVADMFTVNHTVGRVLCCMCGVSMTPNAANMCVACLRSQVDITEELQKHVTILYCPECERYLQPPRTWVKAQLESKELLTFCIKRLKNLQKVRLVDAGFIWTEPHSKRLKVKLKIQKEVVNGAILEQGYVVEYTVDDHMCDKCTRIAANPDQWIAKVQLRQKVDHKRTFFFLEQLIIKHQASAQCINIKQMHDGVDFYFSNRSHAIKLVDFLNNVVPIKFRNDKQLVSHDTHSNTYNYKFTFSVEICPICREDLICLPQKVAASLGNLGPLVLCMRVSNNLLLLDPNTLRYAYHDSNQYWRVPYKALLTYKQLIEYVVLDVEAEPAVTVAGMRFSMAHVQVARVVDFGKNDNIFNVRTHLGHLLNPGDHALGYHLFGANTNDMELDKYKGLDLPEVVLVKKSYEETRQRRRGRSRPWKLKSLAMDVDPAAATKQEEQKRAVEYEKFLEELEEDPEMRSKIALYKDPNYVPGSETASMVDGEQPPSVPLDELLMDLRLEADSRADSEEDVDMDEDYLQTFSGTVLSFWSCRIRIHATEAGRGRCGLATG</sequence>